<comment type="caution">
    <text evidence="5">The sequence shown here is derived from an EMBL/GenBank/DDBJ whole genome shotgun (WGS) entry which is preliminary data.</text>
</comment>
<dbReference type="EMBL" id="PZQS01000009">
    <property type="protein sequence ID" value="PVD24579.1"/>
    <property type="molecule type" value="Genomic_DNA"/>
</dbReference>
<dbReference type="AlphaFoldDB" id="A0A2T7NTS8"/>
<dbReference type="InterPro" id="IPR049625">
    <property type="entry name" value="Glyco_transf_61_cat"/>
</dbReference>
<proteinExistence type="predicted"/>
<evidence type="ECO:0000259" key="4">
    <source>
        <dbReference type="Pfam" id="PF04577"/>
    </source>
</evidence>
<dbReference type="PANTHER" id="PTHR20961">
    <property type="entry name" value="GLYCOSYLTRANSFERASE"/>
    <property type="match status" value="1"/>
</dbReference>
<keyword evidence="2" id="KW-0808">Transferase</keyword>
<dbReference type="STRING" id="400727.A0A2T7NTS8"/>
<evidence type="ECO:0000256" key="3">
    <source>
        <dbReference type="ARBA" id="ARBA00023180"/>
    </source>
</evidence>
<evidence type="ECO:0000256" key="1">
    <source>
        <dbReference type="ARBA" id="ARBA00022676"/>
    </source>
</evidence>
<dbReference type="GO" id="GO:0016757">
    <property type="term" value="F:glycosyltransferase activity"/>
    <property type="evidence" value="ECO:0007669"/>
    <property type="project" value="UniProtKB-KW"/>
</dbReference>
<organism evidence="5 6">
    <name type="scientific">Pomacea canaliculata</name>
    <name type="common">Golden apple snail</name>
    <dbReference type="NCBI Taxonomy" id="400727"/>
    <lineage>
        <taxon>Eukaryota</taxon>
        <taxon>Metazoa</taxon>
        <taxon>Spiralia</taxon>
        <taxon>Lophotrochozoa</taxon>
        <taxon>Mollusca</taxon>
        <taxon>Gastropoda</taxon>
        <taxon>Caenogastropoda</taxon>
        <taxon>Architaenioglossa</taxon>
        <taxon>Ampullarioidea</taxon>
        <taxon>Ampullariidae</taxon>
        <taxon>Pomacea</taxon>
    </lineage>
</organism>
<gene>
    <name evidence="5" type="ORF">C0Q70_15063</name>
</gene>
<keyword evidence="1" id="KW-0328">Glycosyltransferase</keyword>
<evidence type="ECO:0000256" key="2">
    <source>
        <dbReference type="ARBA" id="ARBA00022679"/>
    </source>
</evidence>
<evidence type="ECO:0000313" key="6">
    <source>
        <dbReference type="Proteomes" id="UP000245119"/>
    </source>
</evidence>
<protein>
    <recommendedName>
        <fullName evidence="4">Glycosyltransferase 61 catalytic domain-containing protein</fullName>
    </recommendedName>
</protein>
<accession>A0A2T7NTS8</accession>
<keyword evidence="6" id="KW-1185">Reference proteome</keyword>
<dbReference type="Proteomes" id="UP000245119">
    <property type="component" value="Linkage Group LG9"/>
</dbReference>
<sequence length="475" mass="53972">MLKQLLVPDVDHLSHLHHKVSHGHHDDDIIIVKRNPKLAELAVFRRHEYDSNHTHPVLDEPPVVNGTHNASGCPTVHVVDFFGQSLALTGEPLCHWLTKPFRMADNHFVMYGSEMALLYDVVVDPSLRGSGPQGGEEMDQVWGQDEQKEYLMIQYGFFTMQCKSKPMAKFGQRDHLNSWQQALRCVDDIAAVKTEATVAGLTIAIQRYEYVNFYHTMTDYFNAFLAMLAFNQHPDAVTILWVDAHPRGGLDEVWEVLFGKVLRAGRLPGPTRFSALAWAVMGYNSPLSQHGRESVPYLEEFRHFFLSRHGVDGSRKLNCTSLSFLFIWRRDYVAHPRNKGGIVSRKIYNEAEVLKAVQSAASPADRVRGLQLDALPMKEQLSIIVDTDILLGMHGAGLSHTLFLPPHGALLEFFPTYWSQANVHFRRMAGWRGLHYQTWENIESENEKDNMMTFIPPQVVSDMVRSARNSICSGR</sequence>
<dbReference type="InterPro" id="IPR007657">
    <property type="entry name" value="Glycosyltransferase_61"/>
</dbReference>
<reference evidence="5 6" key="1">
    <citation type="submission" date="2018-04" db="EMBL/GenBank/DDBJ databases">
        <title>The genome of golden apple snail Pomacea canaliculata provides insight into stress tolerance and invasive adaptation.</title>
        <authorList>
            <person name="Liu C."/>
            <person name="Liu B."/>
            <person name="Ren Y."/>
            <person name="Zhang Y."/>
            <person name="Wang H."/>
            <person name="Li S."/>
            <person name="Jiang F."/>
            <person name="Yin L."/>
            <person name="Zhang G."/>
            <person name="Qian W."/>
            <person name="Fan W."/>
        </authorList>
    </citation>
    <scope>NUCLEOTIDE SEQUENCE [LARGE SCALE GENOMIC DNA]</scope>
    <source>
        <strain evidence="5">SZHN2017</strain>
        <tissue evidence="5">Muscle</tissue>
    </source>
</reference>
<dbReference type="Pfam" id="PF04577">
    <property type="entry name" value="Glyco_transf_61"/>
    <property type="match status" value="1"/>
</dbReference>
<evidence type="ECO:0000313" key="5">
    <source>
        <dbReference type="EMBL" id="PVD24579.1"/>
    </source>
</evidence>
<dbReference type="OrthoDB" id="529273at2759"/>
<name>A0A2T7NTS8_POMCA</name>
<feature type="domain" description="Glycosyltransferase 61 catalytic" evidence="4">
    <location>
        <begin position="213"/>
        <end position="408"/>
    </location>
</feature>
<keyword evidence="3" id="KW-0325">Glycoprotein</keyword>